<dbReference type="EMBL" id="WBMS02000032">
    <property type="protein sequence ID" value="MWA04957.1"/>
    <property type="molecule type" value="Genomic_DNA"/>
</dbReference>
<comment type="caution">
    <text evidence="1">The sequence shown here is derived from an EMBL/GenBank/DDBJ whole genome shotgun (WGS) entry which is preliminary data.</text>
</comment>
<accession>A0A6I4MLW3</accession>
<name>A0A6I4MLW3_9ACTN</name>
<organism evidence="1 2">
    <name type="scientific">Actinomadura physcomitrii</name>
    <dbReference type="NCBI Taxonomy" id="2650748"/>
    <lineage>
        <taxon>Bacteria</taxon>
        <taxon>Bacillati</taxon>
        <taxon>Actinomycetota</taxon>
        <taxon>Actinomycetes</taxon>
        <taxon>Streptosporangiales</taxon>
        <taxon>Thermomonosporaceae</taxon>
        <taxon>Actinomadura</taxon>
    </lineage>
</organism>
<reference evidence="1" key="1">
    <citation type="submission" date="2019-12" db="EMBL/GenBank/DDBJ databases">
        <title>Actinomadura physcomitrii sp. nov., a novel actinomycete isolated from moss [Physcomitrium sphaericum (Ludw) Fuernr].</title>
        <authorList>
            <person name="Zhuang X."/>
        </authorList>
    </citation>
    <scope>NUCLEOTIDE SEQUENCE [LARGE SCALE GENOMIC DNA]</scope>
    <source>
        <strain evidence="1">LD22</strain>
    </source>
</reference>
<protein>
    <submittedName>
        <fullName evidence="1">Uncharacterized protein</fullName>
    </submittedName>
</protein>
<dbReference type="AlphaFoldDB" id="A0A6I4MLW3"/>
<evidence type="ECO:0000313" key="1">
    <source>
        <dbReference type="EMBL" id="MWA04957.1"/>
    </source>
</evidence>
<dbReference type="Proteomes" id="UP000462055">
    <property type="component" value="Unassembled WGS sequence"/>
</dbReference>
<keyword evidence="2" id="KW-1185">Reference proteome</keyword>
<dbReference type="RefSeq" id="WP_151597460.1">
    <property type="nucleotide sequence ID" value="NZ_WBMS02000032.1"/>
</dbReference>
<evidence type="ECO:0000313" key="2">
    <source>
        <dbReference type="Proteomes" id="UP000462055"/>
    </source>
</evidence>
<proteinExistence type="predicted"/>
<gene>
    <name evidence="1" type="ORF">F8568_032250</name>
</gene>
<sequence>MLQPGLKFVDFGGHSTIVSGDDPSITVGLNGTAPAGGMVVDLESDNPALQVPASMTIPQGALGMDVPRPKSSRIPTDADVTVTANIEGVGSRSQTVRVRPGIIGLDIRPWSVTGGEQFEGTVRLGTTTSEPVTVRLDSDDPAVQPPAEVTIPAGQSSVTFQGTTSPVTDLAFATVTAAIPGGSRWQTDLLVEPAS</sequence>